<protein>
    <recommendedName>
        <fullName evidence="4">SipW-cognate class signal peptide</fullName>
    </recommendedName>
</protein>
<dbReference type="AlphaFoldDB" id="A0A2H0BGQ9"/>
<evidence type="ECO:0000313" key="2">
    <source>
        <dbReference type="EMBL" id="PIP56862.1"/>
    </source>
</evidence>
<dbReference type="EMBL" id="PCSU01000011">
    <property type="protein sequence ID" value="PIP56862.1"/>
    <property type="molecule type" value="Genomic_DNA"/>
</dbReference>
<proteinExistence type="predicted"/>
<organism evidence="2 3">
    <name type="scientific">candidate division WWE3 bacterium CG22_combo_CG10-13_8_21_14_all_39_12</name>
    <dbReference type="NCBI Taxonomy" id="1975094"/>
    <lineage>
        <taxon>Bacteria</taxon>
        <taxon>Katanobacteria</taxon>
    </lineage>
</organism>
<evidence type="ECO:0008006" key="4">
    <source>
        <dbReference type="Google" id="ProtNLM"/>
    </source>
</evidence>
<name>A0A2H0BGQ9_UNCKA</name>
<evidence type="ECO:0000313" key="3">
    <source>
        <dbReference type="Proteomes" id="UP000228495"/>
    </source>
</evidence>
<comment type="caution">
    <text evidence="2">The sequence shown here is derived from an EMBL/GenBank/DDBJ whole genome shotgun (WGS) entry which is preliminary data.</text>
</comment>
<evidence type="ECO:0000256" key="1">
    <source>
        <dbReference type="SAM" id="SignalP"/>
    </source>
</evidence>
<dbReference type="NCBIfam" id="TIGR04088">
    <property type="entry name" value="cognate_SipW"/>
    <property type="match status" value="1"/>
</dbReference>
<dbReference type="InterPro" id="IPR023833">
    <property type="entry name" value="Signal_pept_SipW-depend-type"/>
</dbReference>
<gene>
    <name evidence="2" type="ORF">COX05_00810</name>
</gene>
<reference evidence="2 3" key="1">
    <citation type="submission" date="2017-09" db="EMBL/GenBank/DDBJ databases">
        <title>Depth-based differentiation of microbial function through sediment-hosted aquifers and enrichment of novel symbionts in the deep terrestrial subsurface.</title>
        <authorList>
            <person name="Probst A.J."/>
            <person name="Ladd B."/>
            <person name="Jarett J.K."/>
            <person name="Geller-Mcgrath D.E."/>
            <person name="Sieber C.M."/>
            <person name="Emerson J.B."/>
            <person name="Anantharaman K."/>
            <person name="Thomas B.C."/>
            <person name="Malmstrom R."/>
            <person name="Stieglmeier M."/>
            <person name="Klingl A."/>
            <person name="Woyke T."/>
            <person name="Ryan C.M."/>
            <person name="Banfield J.F."/>
        </authorList>
    </citation>
    <scope>NUCLEOTIDE SEQUENCE [LARGE SCALE GENOMIC DNA]</scope>
    <source>
        <strain evidence="2">CG22_combo_CG10-13_8_21_14_all_39_12</strain>
    </source>
</reference>
<accession>A0A2H0BGQ9</accession>
<feature type="chain" id="PRO_5013701685" description="SipW-cognate class signal peptide" evidence="1">
    <location>
        <begin position="27"/>
        <end position="377"/>
    </location>
</feature>
<dbReference type="Proteomes" id="UP000228495">
    <property type="component" value="Unassembled WGS sequence"/>
</dbReference>
<feature type="signal peptide" evidence="1">
    <location>
        <begin position="1"/>
        <end position="26"/>
    </location>
</feature>
<sequence>MNKILKSTVTVAAVSLLVIGATSAYFSDTEVSPGNTFTTGSIDLKIDSQCTYNGVASSECGDWSETDLTNEKFFNFIDLKPGDYGQNSISLHVIDNDAYVCATIDNMLDTDLNVTEPESDLDNEMVGPGYGELSQDVHFFAWDDVNGDNVWDSGETPLFSNVSGPASDVLDGVVYDLHTPVNGVMVGDTTEYVGMYWCYGDMTVDTGNNTLSCDGSAVTNLTQSDSLSADIRFYVEQARNNDSFTCPQSVKTVMVLDNKDGSWDPINDTTSGILSFMSESPTFDYDLTVSGLTPSTSYTLLYYVDPWPNTGGMAIDAFTTDVSGNAVVTNSVELGMDLTNAKLWVVPTSELTGSQLNGWNPGQYLFESKLVSYTDLP</sequence>
<keyword evidence="1" id="KW-0732">Signal</keyword>